<dbReference type="EMBL" id="AB287441">
    <property type="protein sequence ID" value="BAF64261.1"/>
    <property type="molecule type" value="Genomic_DNA"/>
</dbReference>
<dbReference type="GO" id="GO:0016032">
    <property type="term" value="P:viral process"/>
    <property type="evidence" value="ECO:0007669"/>
    <property type="project" value="InterPro"/>
</dbReference>
<proteinExistence type="inferred from homology"/>
<evidence type="ECO:0000256" key="2">
    <source>
        <dbReference type="ARBA" id="ARBA00022581"/>
    </source>
</evidence>
<dbReference type="PRINTS" id="PR00231">
    <property type="entry name" value="GEMCOATAL3"/>
</dbReference>
<comment type="similarity">
    <text evidence="1 5">Belongs to the geminiviridae replication enhancer protein family.</text>
</comment>
<keyword evidence="2 5" id="KW-0945">Host-virus interaction</keyword>
<gene>
    <name evidence="6" type="primary">C3</name>
</gene>
<dbReference type="Pfam" id="PF01407">
    <property type="entry name" value="Gemini_AL3"/>
    <property type="match status" value="1"/>
</dbReference>
<dbReference type="InterPro" id="IPR000657">
    <property type="entry name" value="Gemini_AL3"/>
</dbReference>
<evidence type="ECO:0000313" key="6">
    <source>
        <dbReference type="EMBL" id="BAF64261.1"/>
    </source>
</evidence>
<sequence>MDSRTGDTITAAQAWNGAYIWTVPNPLYFKITSHAQRPFNMDQDIITIQIQFNHNLRSQLGLHKCFLTFKIWTHLQPLTSYFLNVFRKRVLEYLDNLGVISINNVIRAVDHVLYDVLRGTESVQQFTDIKFNLY</sequence>
<reference evidence="6 7" key="1">
    <citation type="journal article" date="2008" name="Virus Res.">
        <title>The begomoviruses Honeysuckle yellow vein mosaic virus and Tobacco leaf curl Japan virus with DNAbeta satellites cause yellow dwarf disease of tomato.</title>
        <authorList>
            <person name="Ogawa T."/>
            <person name="Sharma P."/>
            <person name="Ikegami M."/>
        </authorList>
    </citation>
    <scope>NUCLEOTIDE SEQUENCE [LARGE SCALE GENOMIC DNA]</scope>
    <source>
        <tissue evidence="6">Leaf</tissue>
    </source>
</reference>
<organism evidence="6 7">
    <name type="scientific">Honeysuckle yellow vein virus</name>
    <dbReference type="NCBI Taxonomy" id="240865"/>
    <lineage>
        <taxon>Viruses</taxon>
        <taxon>Monodnaviria</taxon>
        <taxon>Shotokuvirae</taxon>
        <taxon>Cressdnaviricota</taxon>
        <taxon>Repensiviricetes</taxon>
        <taxon>Geplafuvirales</taxon>
        <taxon>Geminiviridae</taxon>
        <taxon>Begomovirus</taxon>
        <taxon>Begomovirus macrotylomae</taxon>
    </lineage>
</organism>
<protein>
    <recommendedName>
        <fullName evidence="5">Replication enhancer</fullName>
        <shortName evidence="5">REn</shortName>
    </recommendedName>
</protein>
<comment type="subunit">
    <text evidence="4 5">Homooligomer. Interacts with the replication-associated protein (REP). Interacts with host proliferating cell nuclear antigen (PCNA). Interacts with host retinoblastoma-related protein 1 (RBR1), and may thereby deregulate the host cell cycle. Oligomerization and interaction with PCNA are necessary for optimal replication enhancement.</text>
</comment>
<evidence type="ECO:0000256" key="1">
    <source>
        <dbReference type="ARBA" id="ARBA00009424"/>
    </source>
</evidence>
<accession>A5LHH8</accession>
<evidence type="ECO:0000256" key="5">
    <source>
        <dbReference type="RuleBase" id="RU363029"/>
    </source>
</evidence>
<dbReference type="Proteomes" id="UP000232858">
    <property type="component" value="Segment DNA A"/>
</dbReference>
<name>A5LHH8_9GEMI</name>
<evidence type="ECO:0000256" key="3">
    <source>
        <dbReference type="ARBA" id="ARBA00025603"/>
    </source>
</evidence>
<evidence type="ECO:0000256" key="4">
    <source>
        <dbReference type="ARBA" id="ARBA00025955"/>
    </source>
</evidence>
<comment type="function">
    <text evidence="3">Increases viral DNA accumulation. Enhances infectivity and symptom expression.</text>
</comment>
<evidence type="ECO:0000313" key="7">
    <source>
        <dbReference type="Proteomes" id="UP000232858"/>
    </source>
</evidence>